<dbReference type="Gene3D" id="1.10.10.60">
    <property type="entry name" value="Homeodomain-like"/>
    <property type="match status" value="1"/>
</dbReference>
<keyword evidence="2 4" id="KW-0238">DNA-binding</keyword>
<dbReference type="FunFam" id="1.10.10.60:FF:000006">
    <property type="entry name" value="DNA-binding protein Fis"/>
    <property type="match status" value="1"/>
</dbReference>
<dbReference type="PRINTS" id="PR01590">
    <property type="entry name" value="HTHFIS"/>
</dbReference>
<name>A0A3G2I6D4_BUCRM</name>
<dbReference type="InterPro" id="IPR050207">
    <property type="entry name" value="Trans_regulatory_Fis"/>
</dbReference>
<comment type="similarity">
    <text evidence="1 4">Belongs to the transcriptional regulatory Fis family.</text>
</comment>
<evidence type="ECO:0000313" key="6">
    <source>
        <dbReference type="EMBL" id="AYN24673.1"/>
    </source>
</evidence>
<dbReference type="InterPro" id="IPR005412">
    <property type="entry name" value="Fis_DNA-bd"/>
</dbReference>
<comment type="function">
    <text evidence="4">Activates ribosomal RNA transcription. Plays a direct role in upstream activation of rRNA promoters.</text>
</comment>
<accession>A0A3G2I6D4</accession>
<dbReference type="AlphaFoldDB" id="A0A3G2I6D4"/>
<dbReference type="PANTHER" id="PTHR47918">
    <property type="entry name" value="DNA-BINDING PROTEIN FIS"/>
    <property type="match status" value="1"/>
</dbReference>
<evidence type="ECO:0000259" key="5">
    <source>
        <dbReference type="Pfam" id="PF02954"/>
    </source>
</evidence>
<dbReference type="GO" id="GO:0045893">
    <property type="term" value="P:positive regulation of DNA-templated transcription"/>
    <property type="evidence" value="ECO:0007669"/>
    <property type="project" value="UniProtKB-ARBA"/>
</dbReference>
<feature type="DNA-binding region" description="H-T-H motif" evidence="4">
    <location>
        <begin position="75"/>
        <end position="94"/>
    </location>
</feature>
<dbReference type="NCBIfam" id="NF001659">
    <property type="entry name" value="PRK00430.1"/>
    <property type="match status" value="1"/>
</dbReference>
<dbReference type="SUPFAM" id="SSF46689">
    <property type="entry name" value="Homeodomain-like"/>
    <property type="match status" value="1"/>
</dbReference>
<dbReference type="GO" id="GO:0043565">
    <property type="term" value="F:sequence-specific DNA binding"/>
    <property type="evidence" value="ECO:0007669"/>
    <property type="project" value="InterPro"/>
</dbReference>
<dbReference type="EMBL" id="CP032759">
    <property type="protein sequence ID" value="AYN24673.1"/>
    <property type="molecule type" value="Genomic_DNA"/>
</dbReference>
<keyword evidence="4" id="KW-0805">Transcription regulation</keyword>
<comment type="subunit">
    <text evidence="4">Homodimer.</text>
</comment>
<dbReference type="PANTHER" id="PTHR47918:SF1">
    <property type="entry name" value="DNA-BINDING PROTEIN FIS"/>
    <property type="match status" value="1"/>
</dbReference>
<evidence type="ECO:0000256" key="2">
    <source>
        <dbReference type="ARBA" id="ARBA00023125"/>
    </source>
</evidence>
<evidence type="ECO:0000256" key="3">
    <source>
        <dbReference type="ARBA" id="ARBA00023159"/>
    </source>
</evidence>
<keyword evidence="4" id="KW-0804">Transcription</keyword>
<protein>
    <recommendedName>
        <fullName evidence="4">DNA-binding protein Fis</fullName>
    </recommendedName>
</protein>
<dbReference type="HAMAP" id="MF_00166">
    <property type="entry name" value="DNA_binding_Fis"/>
    <property type="match status" value="1"/>
</dbReference>
<evidence type="ECO:0000256" key="4">
    <source>
        <dbReference type="HAMAP-Rule" id="MF_00166"/>
    </source>
</evidence>
<dbReference type="GO" id="GO:0003700">
    <property type="term" value="F:DNA-binding transcription factor activity"/>
    <property type="evidence" value="ECO:0007669"/>
    <property type="project" value="UniProtKB-UniRule"/>
</dbReference>
<dbReference type="PRINTS" id="PR01591">
    <property type="entry name" value="DNABINDNGFIS"/>
</dbReference>
<dbReference type="InterPro" id="IPR009057">
    <property type="entry name" value="Homeodomain-like_sf"/>
</dbReference>
<dbReference type="Proteomes" id="UP000271533">
    <property type="component" value="Chromosome"/>
</dbReference>
<organism evidence="6 7">
    <name type="scientific">Buchnera aphidicola subsp. Rhopalosiphum maidis</name>
    <dbReference type="NCBI Taxonomy" id="118109"/>
    <lineage>
        <taxon>Bacteria</taxon>
        <taxon>Pseudomonadati</taxon>
        <taxon>Pseudomonadota</taxon>
        <taxon>Gammaproteobacteria</taxon>
        <taxon>Enterobacterales</taxon>
        <taxon>Erwiniaceae</taxon>
        <taxon>Buchnera</taxon>
    </lineage>
</organism>
<proteinExistence type="inferred from homology"/>
<evidence type="ECO:0000313" key="7">
    <source>
        <dbReference type="Proteomes" id="UP000271533"/>
    </source>
</evidence>
<sequence>MSEDSIHTEFLVIHTKDKQDKMVKKPLRILVKKSLENYFLHLDDSKRVGNLYQLVLSELERPLLDTIMQYTRGNQTRAASIMGINRSTLRKKLKRYGMN</sequence>
<dbReference type="InterPro" id="IPR002197">
    <property type="entry name" value="HTH_Fis"/>
</dbReference>
<gene>
    <name evidence="4" type="primary">fis</name>
    <name evidence="6" type="ORF">D8S97_01750</name>
</gene>
<dbReference type="RefSeq" id="WP_158361176.1">
    <property type="nucleotide sequence ID" value="NZ_CP032759.1"/>
</dbReference>
<reference evidence="6 7" key="1">
    <citation type="submission" date="2018-10" db="EMBL/GenBank/DDBJ databases">
        <title>Genome sequence of the corn leaf aphid (Rhopalosiphum maidis Fitch).</title>
        <authorList>
            <person name="Chen W."/>
            <person name="Shakir S."/>
            <person name="Bigham M."/>
            <person name="Fei Z."/>
            <person name="Jander G."/>
        </authorList>
    </citation>
    <scope>NUCLEOTIDE SEQUENCE [LARGE SCALE GENOMIC DNA]</scope>
    <source>
        <strain evidence="6 7">BTI</strain>
    </source>
</reference>
<keyword evidence="3 4" id="KW-0010">Activator</keyword>
<dbReference type="OrthoDB" id="9802388at2"/>
<evidence type="ECO:0000256" key="1">
    <source>
        <dbReference type="ARBA" id="ARBA00008559"/>
    </source>
</evidence>
<feature type="domain" description="DNA binding HTH" evidence="5">
    <location>
        <begin position="56"/>
        <end position="96"/>
    </location>
</feature>
<dbReference type="Pfam" id="PF02954">
    <property type="entry name" value="HTH_8"/>
    <property type="match status" value="1"/>
</dbReference>
<dbReference type="PIRSF" id="PIRSF002097">
    <property type="entry name" value="DNA-binding_Fis"/>
    <property type="match status" value="1"/>
</dbReference>